<dbReference type="Proteomes" id="UP000599109">
    <property type="component" value="Unassembled WGS sequence"/>
</dbReference>
<gene>
    <name evidence="1" type="ORF">JJ685_24330</name>
</gene>
<organism evidence="1 2">
    <name type="scientific">Ramlibacter monticola</name>
    <dbReference type="NCBI Taxonomy" id="1926872"/>
    <lineage>
        <taxon>Bacteria</taxon>
        <taxon>Pseudomonadati</taxon>
        <taxon>Pseudomonadota</taxon>
        <taxon>Betaproteobacteria</taxon>
        <taxon>Burkholderiales</taxon>
        <taxon>Comamonadaceae</taxon>
        <taxon>Ramlibacter</taxon>
    </lineage>
</organism>
<dbReference type="EMBL" id="JAEQNE010000008">
    <property type="protein sequence ID" value="MBL0394289.1"/>
    <property type="molecule type" value="Genomic_DNA"/>
</dbReference>
<proteinExistence type="predicted"/>
<comment type="caution">
    <text evidence="1">The sequence shown here is derived from an EMBL/GenBank/DDBJ whole genome shotgun (WGS) entry which is preliminary data.</text>
</comment>
<dbReference type="RefSeq" id="WP_201676966.1">
    <property type="nucleotide sequence ID" value="NZ_JAEQNE010000008.1"/>
</dbReference>
<sequence>MIPLAFLIAALVLAILATVNVPAGRYSLLAGSLACWFAALLAERF</sequence>
<evidence type="ECO:0000313" key="2">
    <source>
        <dbReference type="Proteomes" id="UP000599109"/>
    </source>
</evidence>
<protein>
    <submittedName>
        <fullName evidence="1">Uncharacterized protein</fullName>
    </submittedName>
</protein>
<keyword evidence="2" id="KW-1185">Reference proteome</keyword>
<name>A0A936Z5F4_9BURK</name>
<dbReference type="AlphaFoldDB" id="A0A936Z5F4"/>
<reference evidence="1 2" key="1">
    <citation type="journal article" date="2017" name="Int. J. Syst. Evol. Microbiol.">
        <title>Ramlibacter monticola sp. nov., isolated from forest soil.</title>
        <authorList>
            <person name="Chaudhary D.K."/>
            <person name="Kim J."/>
        </authorList>
    </citation>
    <scope>NUCLEOTIDE SEQUENCE [LARGE SCALE GENOMIC DNA]</scope>
    <source>
        <strain evidence="1 2">KACC 19175</strain>
    </source>
</reference>
<accession>A0A936Z5F4</accession>
<evidence type="ECO:0000313" key="1">
    <source>
        <dbReference type="EMBL" id="MBL0394289.1"/>
    </source>
</evidence>